<dbReference type="EMBL" id="MU007049">
    <property type="protein sequence ID" value="KAF2429134.1"/>
    <property type="molecule type" value="Genomic_DNA"/>
</dbReference>
<evidence type="ECO:0000313" key="3">
    <source>
        <dbReference type="EMBL" id="KAF2429134.1"/>
    </source>
</evidence>
<evidence type="ECO:0000256" key="1">
    <source>
        <dbReference type="SAM" id="MobiDB-lite"/>
    </source>
</evidence>
<dbReference type="AlphaFoldDB" id="A0A9P4NPU6"/>
<sequence>MARMSMLSLLSAVSIISSSLAIPLDVRKAQQYSVVNVDGSDSPATTSRPQTVTQTISAVVTETVSKPSTYISTVNVERSSTIETIFITVTPTATSTPSELPSTLSPSAPYTLPSYSSSTTANNATATATPSEEPCDEDEGPELPVPVGTGTVGNHAAYPTAGYLAAVAWPSGVARPTGYRPSGMTAPFPTLPLETPRWFNRTQIPHYKKRAVLN</sequence>
<organism evidence="3 4">
    <name type="scientific">Tothia fuscella</name>
    <dbReference type="NCBI Taxonomy" id="1048955"/>
    <lineage>
        <taxon>Eukaryota</taxon>
        <taxon>Fungi</taxon>
        <taxon>Dikarya</taxon>
        <taxon>Ascomycota</taxon>
        <taxon>Pezizomycotina</taxon>
        <taxon>Dothideomycetes</taxon>
        <taxon>Pleosporomycetidae</taxon>
        <taxon>Venturiales</taxon>
        <taxon>Cylindrosympodiaceae</taxon>
        <taxon>Tothia</taxon>
    </lineage>
</organism>
<proteinExistence type="predicted"/>
<feature type="compositionally biased region" description="Low complexity" evidence="1">
    <location>
        <begin position="92"/>
        <end position="132"/>
    </location>
</feature>
<protein>
    <submittedName>
        <fullName evidence="3">Uncharacterized protein</fullName>
    </submittedName>
</protein>
<evidence type="ECO:0000313" key="4">
    <source>
        <dbReference type="Proteomes" id="UP000800235"/>
    </source>
</evidence>
<comment type="caution">
    <text evidence="3">The sequence shown here is derived from an EMBL/GenBank/DDBJ whole genome shotgun (WGS) entry which is preliminary data.</text>
</comment>
<feature type="signal peptide" evidence="2">
    <location>
        <begin position="1"/>
        <end position="21"/>
    </location>
</feature>
<keyword evidence="4" id="KW-1185">Reference proteome</keyword>
<feature type="region of interest" description="Disordered" evidence="1">
    <location>
        <begin position="92"/>
        <end position="141"/>
    </location>
</feature>
<accession>A0A9P4NPU6</accession>
<dbReference type="OrthoDB" id="10654414at2759"/>
<gene>
    <name evidence="3" type="ORF">EJ08DRAFT_650562</name>
</gene>
<keyword evidence="2" id="KW-0732">Signal</keyword>
<evidence type="ECO:0000256" key="2">
    <source>
        <dbReference type="SAM" id="SignalP"/>
    </source>
</evidence>
<name>A0A9P4NPU6_9PEZI</name>
<feature type="chain" id="PRO_5040266953" evidence="2">
    <location>
        <begin position="22"/>
        <end position="214"/>
    </location>
</feature>
<reference evidence="3" key="1">
    <citation type="journal article" date="2020" name="Stud. Mycol.">
        <title>101 Dothideomycetes genomes: a test case for predicting lifestyles and emergence of pathogens.</title>
        <authorList>
            <person name="Haridas S."/>
            <person name="Albert R."/>
            <person name="Binder M."/>
            <person name="Bloem J."/>
            <person name="Labutti K."/>
            <person name="Salamov A."/>
            <person name="Andreopoulos B."/>
            <person name="Baker S."/>
            <person name="Barry K."/>
            <person name="Bills G."/>
            <person name="Bluhm B."/>
            <person name="Cannon C."/>
            <person name="Castanera R."/>
            <person name="Culley D."/>
            <person name="Daum C."/>
            <person name="Ezra D."/>
            <person name="Gonzalez J."/>
            <person name="Henrissat B."/>
            <person name="Kuo A."/>
            <person name="Liang C."/>
            <person name="Lipzen A."/>
            <person name="Lutzoni F."/>
            <person name="Magnuson J."/>
            <person name="Mondo S."/>
            <person name="Nolan M."/>
            <person name="Ohm R."/>
            <person name="Pangilinan J."/>
            <person name="Park H.-J."/>
            <person name="Ramirez L."/>
            <person name="Alfaro M."/>
            <person name="Sun H."/>
            <person name="Tritt A."/>
            <person name="Yoshinaga Y."/>
            <person name="Zwiers L.-H."/>
            <person name="Turgeon B."/>
            <person name="Goodwin S."/>
            <person name="Spatafora J."/>
            <person name="Crous P."/>
            <person name="Grigoriev I."/>
        </authorList>
    </citation>
    <scope>NUCLEOTIDE SEQUENCE</scope>
    <source>
        <strain evidence="3">CBS 130266</strain>
    </source>
</reference>
<dbReference type="Proteomes" id="UP000800235">
    <property type="component" value="Unassembled WGS sequence"/>
</dbReference>